<evidence type="ECO:0000313" key="2">
    <source>
        <dbReference type="Proteomes" id="UP000183832"/>
    </source>
</evidence>
<dbReference type="EMBL" id="CVRI01000057">
    <property type="protein sequence ID" value="CRL02395.1"/>
    <property type="molecule type" value="Genomic_DNA"/>
</dbReference>
<dbReference type="InterPro" id="IPR011029">
    <property type="entry name" value="DEATH-like_dom_sf"/>
</dbReference>
<proteinExistence type="predicted"/>
<accession>A0A1J1IQ81</accession>
<dbReference type="Gene3D" id="1.10.533.10">
    <property type="entry name" value="Death Domain, Fas"/>
    <property type="match status" value="1"/>
</dbReference>
<feature type="non-terminal residue" evidence="1">
    <location>
        <position position="1"/>
    </location>
</feature>
<dbReference type="OrthoDB" id="535509at2759"/>
<dbReference type="AlphaFoldDB" id="A0A1J1IQ81"/>
<name>A0A1J1IQ81_9DIPT</name>
<organism evidence="1 2">
    <name type="scientific">Clunio marinus</name>
    <dbReference type="NCBI Taxonomy" id="568069"/>
    <lineage>
        <taxon>Eukaryota</taxon>
        <taxon>Metazoa</taxon>
        <taxon>Ecdysozoa</taxon>
        <taxon>Arthropoda</taxon>
        <taxon>Hexapoda</taxon>
        <taxon>Insecta</taxon>
        <taxon>Pterygota</taxon>
        <taxon>Neoptera</taxon>
        <taxon>Endopterygota</taxon>
        <taxon>Diptera</taxon>
        <taxon>Nematocera</taxon>
        <taxon>Chironomoidea</taxon>
        <taxon>Chironomidae</taxon>
        <taxon>Clunio</taxon>
    </lineage>
</organism>
<sequence>STTANDRINQFFNNNATLTSQNNSTAVINIENCNGIHFGMIMNVGFNRTPDNVDKQMKPLNVGDEQNIYMKTPTIKEMMESKEPLSPIFLNIVSEEFGSRWREFLILLQIDTLFVDRMREDHFDKGGTSEVVYRVLSKFFQENFEKANIGWIISFLWKNDFRKTVWKIKESYKQLKNLNNKTSD</sequence>
<dbReference type="Proteomes" id="UP000183832">
    <property type="component" value="Unassembled WGS sequence"/>
</dbReference>
<dbReference type="SUPFAM" id="SSF47986">
    <property type="entry name" value="DEATH domain"/>
    <property type="match status" value="1"/>
</dbReference>
<evidence type="ECO:0000313" key="1">
    <source>
        <dbReference type="EMBL" id="CRL02395.1"/>
    </source>
</evidence>
<protein>
    <submittedName>
        <fullName evidence="1">CLUMA_CG015242, isoform A</fullName>
    </submittedName>
</protein>
<keyword evidence="2" id="KW-1185">Reference proteome</keyword>
<gene>
    <name evidence="1" type="ORF">CLUMA_CG015242</name>
</gene>
<dbReference type="CDD" id="cd01670">
    <property type="entry name" value="Death"/>
    <property type="match status" value="1"/>
</dbReference>
<reference evidence="1 2" key="1">
    <citation type="submission" date="2015-04" db="EMBL/GenBank/DDBJ databases">
        <authorList>
            <person name="Syromyatnikov M.Y."/>
            <person name="Popov V.N."/>
        </authorList>
    </citation>
    <scope>NUCLEOTIDE SEQUENCE [LARGE SCALE GENOMIC DNA]</scope>
</reference>